<dbReference type="AlphaFoldDB" id="A0A0M2K407"/>
<gene>
    <name evidence="3" type="ORF">EUA04_16955</name>
    <name evidence="2" type="ORF">WN67_01855</name>
</gene>
<proteinExistence type="predicted"/>
<evidence type="ECO:0000313" key="3">
    <source>
        <dbReference type="EMBL" id="TDL06414.1"/>
    </source>
</evidence>
<evidence type="ECO:0000313" key="2">
    <source>
        <dbReference type="EMBL" id="KKF03655.1"/>
    </source>
</evidence>
<reference evidence="2 4" key="1">
    <citation type="submission" date="2015-04" db="EMBL/GenBank/DDBJ databases">
        <title>Genome sequence of Mycobacterium obuense UC1.</title>
        <authorList>
            <person name="Greninger A.L."/>
            <person name="Cunningham G."/>
            <person name="Chiu C.Y."/>
            <person name="Miller S."/>
        </authorList>
    </citation>
    <scope>NUCLEOTIDE SEQUENCE [LARGE SCALE GENOMIC DNA]</scope>
    <source>
        <strain evidence="2 4">UC1</strain>
    </source>
</reference>
<evidence type="ECO:0000256" key="1">
    <source>
        <dbReference type="SAM" id="Phobius"/>
    </source>
</evidence>
<protein>
    <submittedName>
        <fullName evidence="2">Uncharacterized protein</fullName>
    </submittedName>
</protein>
<keyword evidence="1" id="KW-1133">Transmembrane helix</keyword>
<reference evidence="3 5" key="2">
    <citation type="submission" date="2019-01" db="EMBL/GenBank/DDBJ databases">
        <title>High-quality-draft genome sequences of five non-tuberculosis mycobacteriaceae isolated from a nosocomial environment.</title>
        <authorList>
            <person name="Tiago I."/>
            <person name="Alarico S."/>
            <person name="Pereira S.G."/>
            <person name="Coelho C."/>
            <person name="Maranha A."/>
            <person name="Empadinhas N."/>
        </authorList>
    </citation>
    <scope>NUCLEOTIDE SEQUENCE [LARGE SCALE GENOMIC DNA]</scope>
    <source>
        <strain evidence="3 5">22DIII</strain>
    </source>
</reference>
<organism evidence="2 4">
    <name type="scientific">Mycolicibacterium obuense</name>
    <dbReference type="NCBI Taxonomy" id="1807"/>
    <lineage>
        <taxon>Bacteria</taxon>
        <taxon>Bacillati</taxon>
        <taxon>Actinomycetota</taxon>
        <taxon>Actinomycetes</taxon>
        <taxon>Mycobacteriales</taxon>
        <taxon>Mycobacteriaceae</taxon>
        <taxon>Mycolicibacterium</taxon>
    </lineage>
</organism>
<keyword evidence="1" id="KW-0812">Transmembrane</keyword>
<keyword evidence="1" id="KW-0472">Membrane</keyword>
<accession>A0A0M2K407</accession>
<sequence>MCDRRGYTLVVTGTEQGAPDAPQPADEQRLGGLSLDWWATIVAGVIVLLAVADVLPKIPW</sequence>
<evidence type="ECO:0000313" key="4">
    <source>
        <dbReference type="Proteomes" id="UP000034150"/>
    </source>
</evidence>
<dbReference type="Proteomes" id="UP000294952">
    <property type="component" value="Unassembled WGS sequence"/>
</dbReference>
<comment type="caution">
    <text evidence="2">The sequence shown here is derived from an EMBL/GenBank/DDBJ whole genome shotgun (WGS) entry which is preliminary data.</text>
</comment>
<dbReference type="EMBL" id="LAUZ02000011">
    <property type="protein sequence ID" value="KKF03655.1"/>
    <property type="molecule type" value="Genomic_DNA"/>
</dbReference>
<evidence type="ECO:0000313" key="5">
    <source>
        <dbReference type="Proteomes" id="UP000294952"/>
    </source>
</evidence>
<feature type="transmembrane region" description="Helical" evidence="1">
    <location>
        <begin position="37"/>
        <end position="55"/>
    </location>
</feature>
<name>A0A0M2K407_9MYCO</name>
<dbReference type="EMBL" id="SDLP01000005">
    <property type="protein sequence ID" value="TDL06414.1"/>
    <property type="molecule type" value="Genomic_DNA"/>
</dbReference>
<dbReference type="PATRIC" id="fig|1807.13.peg.1433"/>
<keyword evidence="4" id="KW-1185">Reference proteome</keyword>
<dbReference type="Proteomes" id="UP000034150">
    <property type="component" value="Unassembled WGS sequence"/>
</dbReference>